<name>A0A5N4CBT4_CAMDR</name>
<dbReference type="AlphaFoldDB" id="A0A5N4CBT4"/>
<accession>A0A5N4CBT4</accession>
<keyword evidence="2" id="KW-1185">Reference proteome</keyword>
<evidence type="ECO:0000313" key="1">
    <source>
        <dbReference type="EMBL" id="KAB1256429.1"/>
    </source>
</evidence>
<organism evidence="1 2">
    <name type="scientific">Camelus dromedarius</name>
    <name type="common">Dromedary</name>
    <name type="synonym">Arabian camel</name>
    <dbReference type="NCBI Taxonomy" id="9838"/>
    <lineage>
        <taxon>Eukaryota</taxon>
        <taxon>Metazoa</taxon>
        <taxon>Chordata</taxon>
        <taxon>Craniata</taxon>
        <taxon>Vertebrata</taxon>
        <taxon>Euteleostomi</taxon>
        <taxon>Mammalia</taxon>
        <taxon>Eutheria</taxon>
        <taxon>Laurasiatheria</taxon>
        <taxon>Artiodactyla</taxon>
        <taxon>Tylopoda</taxon>
        <taxon>Camelidae</taxon>
        <taxon>Camelus</taxon>
    </lineage>
</organism>
<dbReference type="Proteomes" id="UP000299084">
    <property type="component" value="Unassembled WGS sequence"/>
</dbReference>
<comment type="caution">
    <text evidence="1">The sequence shown here is derived from an EMBL/GenBank/DDBJ whole genome shotgun (WGS) entry which is preliminary data.</text>
</comment>
<dbReference type="EMBL" id="JWIN03000029">
    <property type="protein sequence ID" value="KAB1256429.1"/>
    <property type="molecule type" value="Genomic_DNA"/>
</dbReference>
<reference evidence="1 2" key="1">
    <citation type="journal article" date="2019" name="Mol. Ecol. Resour.">
        <title>Improving Illumina assemblies with Hi-C and long reads: an example with the North African dromedary.</title>
        <authorList>
            <person name="Elbers J.P."/>
            <person name="Rogers M.F."/>
            <person name="Perelman P.L."/>
            <person name="Proskuryakova A.A."/>
            <person name="Serdyukova N.A."/>
            <person name="Johnson W.E."/>
            <person name="Horin P."/>
            <person name="Corander J."/>
            <person name="Murphy D."/>
            <person name="Burger P.A."/>
        </authorList>
    </citation>
    <scope>NUCLEOTIDE SEQUENCE [LARGE SCALE GENOMIC DNA]</scope>
    <source>
        <strain evidence="1">Drom800</strain>
        <tissue evidence="1">Blood</tissue>
    </source>
</reference>
<protein>
    <submittedName>
        <fullName evidence="1">Uncharacterized protein</fullName>
    </submittedName>
</protein>
<evidence type="ECO:0000313" key="2">
    <source>
        <dbReference type="Proteomes" id="UP000299084"/>
    </source>
</evidence>
<proteinExistence type="predicted"/>
<gene>
    <name evidence="1" type="ORF">Cadr_000027421</name>
</gene>
<sequence>MELFNLFHLSWRGQVKHSQQFPLGCHPPLGTQTLGVSVPEGPGGGAERPQAGRWVVGCEARGSAWELVWGSRPLSPGLKGDPSGVK</sequence>